<evidence type="ECO:0000256" key="4">
    <source>
        <dbReference type="ARBA" id="ARBA00023163"/>
    </source>
</evidence>
<dbReference type="InterPro" id="IPR051650">
    <property type="entry name" value="SL_signaling_regulator"/>
</dbReference>
<evidence type="ECO:0000259" key="7">
    <source>
        <dbReference type="PROSITE" id="PS51903"/>
    </source>
</evidence>
<dbReference type="EMBL" id="BAABME010003737">
    <property type="protein sequence ID" value="GAA0159970.1"/>
    <property type="molecule type" value="Genomic_DNA"/>
</dbReference>
<proteinExistence type="inferred from homology"/>
<dbReference type="SUPFAM" id="SSF81923">
    <property type="entry name" value="Double Clp-N motif"/>
    <property type="match status" value="1"/>
</dbReference>
<feature type="region of interest" description="Disordered" evidence="6">
    <location>
        <begin position="784"/>
        <end position="822"/>
    </location>
</feature>
<comment type="caution">
    <text evidence="8">The sequence shown here is derived from an EMBL/GenBank/DDBJ whole genome shotgun (WGS) entry which is preliminary data.</text>
</comment>
<dbReference type="InterPro" id="IPR004176">
    <property type="entry name" value="Clp_R_N"/>
</dbReference>
<dbReference type="InterPro" id="IPR027417">
    <property type="entry name" value="P-loop_NTPase"/>
</dbReference>
<evidence type="ECO:0000256" key="6">
    <source>
        <dbReference type="SAM" id="MobiDB-lite"/>
    </source>
</evidence>
<dbReference type="CDD" id="cd19499">
    <property type="entry name" value="RecA-like_ClpB_Hsp104-like"/>
    <property type="match status" value="1"/>
</dbReference>
<feature type="compositionally biased region" description="Low complexity" evidence="6">
    <location>
        <begin position="574"/>
        <end position="591"/>
    </location>
</feature>
<dbReference type="Pfam" id="PF23569">
    <property type="entry name" value="NBD_SMAX1"/>
    <property type="match status" value="1"/>
</dbReference>
<feature type="domain" description="Clp R" evidence="7">
    <location>
        <begin position="8"/>
        <end position="173"/>
    </location>
</feature>
<feature type="compositionally biased region" description="Polar residues" evidence="6">
    <location>
        <begin position="230"/>
        <end position="239"/>
    </location>
</feature>
<feature type="compositionally biased region" description="Polar residues" evidence="6">
    <location>
        <begin position="255"/>
        <end position="282"/>
    </location>
</feature>
<reference evidence="8 9" key="1">
    <citation type="submission" date="2024-01" db="EMBL/GenBank/DDBJ databases">
        <title>The complete chloroplast genome sequence of Lithospermum erythrorhizon: insights into the phylogenetic relationship among Boraginaceae species and the maternal lineages of purple gromwells.</title>
        <authorList>
            <person name="Okada T."/>
            <person name="Watanabe K."/>
        </authorList>
    </citation>
    <scope>NUCLEOTIDE SEQUENCE [LARGE SCALE GENOMIC DNA]</scope>
</reference>
<evidence type="ECO:0000313" key="9">
    <source>
        <dbReference type="Proteomes" id="UP001454036"/>
    </source>
</evidence>
<feature type="region of interest" description="Disordered" evidence="6">
    <location>
        <begin position="304"/>
        <end position="328"/>
    </location>
</feature>
<dbReference type="PANTHER" id="PTHR43572:SF13">
    <property type="entry name" value="PROTEIN SUPPRESSOR OF MAX2 1"/>
    <property type="match status" value="1"/>
</dbReference>
<dbReference type="PANTHER" id="PTHR43572">
    <property type="entry name" value="CHAPERONE PROTEIN CLPD, CHLOROPLASTIC"/>
    <property type="match status" value="1"/>
</dbReference>
<dbReference type="SUPFAM" id="SSF52540">
    <property type="entry name" value="P-loop containing nucleoside triphosphate hydrolases"/>
    <property type="match status" value="1"/>
</dbReference>
<dbReference type="Pfam" id="PF26587">
    <property type="entry name" value="AAA_lid_SMAX1"/>
    <property type="match status" value="1"/>
</dbReference>
<protein>
    <submittedName>
        <fullName evidence="8">Chaperone</fullName>
    </submittedName>
</protein>
<dbReference type="InterPro" id="IPR036628">
    <property type="entry name" value="Clp_N_dom_sf"/>
</dbReference>
<feature type="compositionally biased region" description="Polar residues" evidence="6">
    <location>
        <begin position="304"/>
        <end position="325"/>
    </location>
</feature>
<dbReference type="GO" id="GO:0016887">
    <property type="term" value="F:ATP hydrolysis activity"/>
    <property type="evidence" value="ECO:0007669"/>
    <property type="project" value="InterPro"/>
</dbReference>
<dbReference type="GO" id="GO:0005524">
    <property type="term" value="F:ATP binding"/>
    <property type="evidence" value="ECO:0007669"/>
    <property type="project" value="InterPro"/>
</dbReference>
<dbReference type="FunFam" id="1.10.1780.10:FF:000005">
    <property type="entry name" value="protein SUPPRESSOR OF MAX2 1"/>
    <property type="match status" value="1"/>
</dbReference>
<name>A0AAV3Q7Q9_LITER</name>
<feature type="region of interest" description="Disordered" evidence="6">
    <location>
        <begin position="230"/>
        <end position="290"/>
    </location>
</feature>
<evidence type="ECO:0000256" key="3">
    <source>
        <dbReference type="ARBA" id="ARBA00023015"/>
    </source>
</evidence>
<keyword evidence="2 5" id="KW-0677">Repeat</keyword>
<sequence length="1234" mass="135222">MRAGLSTIQQTLTQEAATVLNHSIAEATKRNHSQTTPLHVAATLLASPTSFLRQACIKSHPNSSHPLQCRALELCFSVALERLPTCSQNVSIEKGGYEPPVSNALMAALKRAQAHQRRGCPEQQQQPLLAVKVELEQLIISILDDPSVSRVMREASFSSPAVKATIEKSLSCGSGSQSNSQNHQNLRVPGFLDSGLGAFGVGSIGTRMLASPVGQLGQGTSLAGQLSNRNMYTNPRLQNGSGGGLERSEEVVASNGPQLGQGNAFSGQLSSRNMYTNPRLQNGSGGSQRDEVLASPVDQLIQGKSLSGQLSNRNMYTNPRLQNESGGDEEVFASPVNQLGQGNVFSGQLSNRNMYLNPRLQNGSGGGSEGQRDEEVKKLIDVLMREKKRNPVLVGEGEPEAIVKELFRRIEKGELNGEGCLKNVQLIQFDKEFVSDKNQISSKIIELGGLIESKLARGSVLVDLGDLRWLVEHPVGQPPQQQVVSETGKAAVVEMGKLLAKFNGNCNNNNGINDKIWFIGIATCETYLRCQVYHPTMENDWDLQAVPIASRSPPLPGMFPSPRNNRLLGNPGEPLSALKSSSSAKPTLSSNLSDNLNVARKLKLCPSCSEKYEVELKNLEKDTENSNSDFSSESPHSKLPQWLQNAKLQDNHAKSSVLQGKNKDKPEELQKKWNETCLGLHPSFHHNVSPDRTAMPALAMPTLRNPVLAVHQPFQPKLQLTRNLGEIPKLNENPLTFRPPLNKNLIALRPSLNENPPTLRPSLNDNPAAVRPYLNKNAVTLRPSLSENTVTYQPPENARGSPGSPVRTDLVLGRKTTESSPEKVNEVNFKDFLGSKPLDKFSNELDAGTFKKLIKGLMEKAWWQADAASGVAQAVTRCRLGNGKQRGGGSRGDIWLLFTGPDRVGKRKMASVLSEQICGTSPVMICVGLRRDHEEKDVNYRGKTGLDRIAEAVRRDPFSVIMIEDIDEADLLIRGNIKGAIDRGRLTDTHGREISLGNVVFIVTGNWSTVSSDDQGNWMNKRQLIKNGNWNLRLTVSEKGIKRSANWLLDQDRPPKIRRELNSGYSFDLNLAADTEDNRADGSHNSSDLTSDNEEELGIADQQFAITAVPNDLLNAVDDAIVFRPVDFHFIRKEIRKTIANKFSIAVDDKISMQVEDAALEKLIGGLLHGKTSLEQWVENALGPSFEQLESLLQSAHENVGVRLELDPDVHSESYGNGDELPSKLRILADGIQK</sequence>
<feature type="compositionally biased region" description="Polar residues" evidence="6">
    <location>
        <begin position="784"/>
        <end position="794"/>
    </location>
</feature>
<dbReference type="Gene3D" id="1.10.1780.10">
    <property type="entry name" value="Clp, N-terminal domain"/>
    <property type="match status" value="1"/>
</dbReference>
<dbReference type="Pfam" id="PF07724">
    <property type="entry name" value="AAA_2"/>
    <property type="match status" value="1"/>
</dbReference>
<dbReference type="PROSITE" id="PS51903">
    <property type="entry name" value="CLP_R"/>
    <property type="match status" value="1"/>
</dbReference>
<evidence type="ECO:0000313" key="8">
    <source>
        <dbReference type="EMBL" id="GAA0159970.1"/>
    </source>
</evidence>
<dbReference type="InterPro" id="IPR003959">
    <property type="entry name" value="ATPase_AAA_core"/>
</dbReference>
<dbReference type="InterPro" id="IPR058954">
    <property type="entry name" value="AAA_lid_SMAX1"/>
</dbReference>
<dbReference type="Gene3D" id="3.40.50.300">
    <property type="entry name" value="P-loop containing nucleotide triphosphate hydrolases"/>
    <property type="match status" value="2"/>
</dbReference>
<accession>A0AAV3Q7Q9</accession>
<dbReference type="Proteomes" id="UP001454036">
    <property type="component" value="Unassembled WGS sequence"/>
</dbReference>
<dbReference type="InterPro" id="IPR058680">
    <property type="entry name" value="NBD_SMAX1-like"/>
</dbReference>
<evidence type="ECO:0000256" key="2">
    <source>
        <dbReference type="ARBA" id="ARBA00022737"/>
    </source>
</evidence>
<keyword evidence="3" id="KW-0805">Transcription regulation</keyword>
<feature type="region of interest" description="Disordered" evidence="6">
    <location>
        <begin position="554"/>
        <end position="591"/>
    </location>
</feature>
<keyword evidence="4" id="KW-0804">Transcription</keyword>
<gene>
    <name evidence="8" type="ORF">LIER_16629</name>
</gene>
<keyword evidence="9" id="KW-1185">Reference proteome</keyword>
<evidence type="ECO:0000256" key="5">
    <source>
        <dbReference type="PROSITE-ProRule" id="PRU01251"/>
    </source>
</evidence>
<dbReference type="AlphaFoldDB" id="A0AAV3Q7Q9"/>
<evidence type="ECO:0000256" key="1">
    <source>
        <dbReference type="ARBA" id="ARBA00008675"/>
    </source>
</evidence>
<organism evidence="8 9">
    <name type="scientific">Lithospermum erythrorhizon</name>
    <name type="common">Purple gromwell</name>
    <name type="synonym">Lithospermum officinale var. erythrorhizon</name>
    <dbReference type="NCBI Taxonomy" id="34254"/>
    <lineage>
        <taxon>Eukaryota</taxon>
        <taxon>Viridiplantae</taxon>
        <taxon>Streptophyta</taxon>
        <taxon>Embryophyta</taxon>
        <taxon>Tracheophyta</taxon>
        <taxon>Spermatophyta</taxon>
        <taxon>Magnoliopsida</taxon>
        <taxon>eudicotyledons</taxon>
        <taxon>Gunneridae</taxon>
        <taxon>Pentapetalae</taxon>
        <taxon>asterids</taxon>
        <taxon>lamiids</taxon>
        <taxon>Boraginales</taxon>
        <taxon>Boraginaceae</taxon>
        <taxon>Boraginoideae</taxon>
        <taxon>Lithospermeae</taxon>
        <taxon>Lithospermum</taxon>
    </lineage>
</organism>
<comment type="similarity">
    <text evidence="1">Belongs to the ClpA/ClpB family.</text>
</comment>